<dbReference type="InterPro" id="IPR041698">
    <property type="entry name" value="Methyltransf_25"/>
</dbReference>
<gene>
    <name evidence="2" type="ordered locus">MA_3531</name>
</gene>
<sequence length="161" mass="18276">MARMIFMKSSQYDTAFVKENMMGPNSMKIIEEVAESLTLEKEMRVLDLGCGKGLTSIFLAKEYDATVFATDLWISATENYERIKSMGIEDKIIPIHAEAHDLLFAEEFFDVTISIDAYHYFGVEEDYLTKHLAPLVKRGRKIAVAVPGLKKEFENGVPEEL</sequence>
<evidence type="ECO:0000313" key="3">
    <source>
        <dbReference type="Proteomes" id="UP000002487"/>
    </source>
</evidence>
<keyword evidence="3" id="KW-1185">Reference proteome</keyword>
<evidence type="ECO:0000313" key="2">
    <source>
        <dbReference type="EMBL" id="AAM06893.1"/>
    </source>
</evidence>
<dbReference type="InterPro" id="IPR029063">
    <property type="entry name" value="SAM-dependent_MTases_sf"/>
</dbReference>
<dbReference type="EMBL" id="AE010299">
    <property type="protein sequence ID" value="AAM06893.1"/>
    <property type="molecule type" value="Genomic_DNA"/>
</dbReference>
<dbReference type="CDD" id="cd02440">
    <property type="entry name" value="AdoMet_MTases"/>
    <property type="match status" value="1"/>
</dbReference>
<name>Q8TK85_METAC</name>
<evidence type="ECO:0000259" key="1">
    <source>
        <dbReference type="Pfam" id="PF13649"/>
    </source>
</evidence>
<dbReference type="STRING" id="188937.MA_3531"/>
<dbReference type="PANTHER" id="PTHR43667">
    <property type="entry name" value="CYCLOPROPANE-FATTY-ACYL-PHOSPHOLIPID SYNTHASE"/>
    <property type="match status" value="1"/>
</dbReference>
<dbReference type="HOGENOM" id="CLU_063459_1_0_2"/>
<reference evidence="2 3" key="1">
    <citation type="journal article" date="2002" name="Genome Res.">
        <title>The genome of Methanosarcina acetivorans reveals extensive metabolic and physiological diversity.</title>
        <authorList>
            <person name="Galagan J.E."/>
            <person name="Nusbaum C."/>
            <person name="Roy A."/>
            <person name="Endrizzi M.G."/>
            <person name="Macdonald P."/>
            <person name="FitzHugh W."/>
            <person name="Calvo S."/>
            <person name="Engels R."/>
            <person name="Smirnov S."/>
            <person name="Atnoor D."/>
            <person name="Brown A."/>
            <person name="Allen N."/>
            <person name="Naylor J."/>
            <person name="Stange-Thomann N."/>
            <person name="DeArellano K."/>
            <person name="Johnson R."/>
            <person name="Linton L."/>
            <person name="McEwan P."/>
            <person name="McKernan K."/>
            <person name="Talamas J."/>
            <person name="Tirrell A."/>
            <person name="Ye W."/>
            <person name="Zimmer A."/>
            <person name="Barber R.D."/>
            <person name="Cann I."/>
            <person name="Graham D.E."/>
            <person name="Grahame D.A."/>
            <person name="Guss A."/>
            <person name="Hedderich R."/>
            <person name="Ingram-Smith C."/>
            <person name="Kuettner C.H."/>
            <person name="Krzycki J.A."/>
            <person name="Leigh J.A."/>
            <person name="Li W."/>
            <person name="Liu J."/>
            <person name="Mukhopadhyay B."/>
            <person name="Reeve J.N."/>
            <person name="Smith K."/>
            <person name="Springer T.A."/>
            <person name="Umayam L.A."/>
            <person name="White O."/>
            <person name="White R.H."/>
            <person name="de Macario E.C."/>
            <person name="Ferry J.G."/>
            <person name="Jarrell K.F."/>
            <person name="Jing H."/>
            <person name="Macario A.J.L."/>
            <person name="Paulsen I."/>
            <person name="Pritchett M."/>
            <person name="Sowers K.R."/>
            <person name="Swanson R.V."/>
            <person name="Zinder S.H."/>
            <person name="Lander E."/>
            <person name="Metcalf W.W."/>
            <person name="Birren B."/>
        </authorList>
    </citation>
    <scope>NUCLEOTIDE SEQUENCE [LARGE SCALE GENOMIC DNA]</scope>
    <source>
        <strain evidence="3">ATCC 35395 / DSM 2834 / JCM 12185 / C2A</strain>
    </source>
</reference>
<accession>Q8TK85</accession>
<dbReference type="GO" id="GO:0008168">
    <property type="term" value="F:methyltransferase activity"/>
    <property type="evidence" value="ECO:0000318"/>
    <property type="project" value="GO_Central"/>
</dbReference>
<dbReference type="Proteomes" id="UP000002487">
    <property type="component" value="Chromosome"/>
</dbReference>
<dbReference type="KEGG" id="mac:MA_3531"/>
<dbReference type="EnsemblBacteria" id="AAM06893">
    <property type="protein sequence ID" value="AAM06893"/>
    <property type="gene ID" value="MA_3531"/>
</dbReference>
<dbReference type="InterPro" id="IPR050723">
    <property type="entry name" value="CFA/CMAS"/>
</dbReference>
<dbReference type="PANTHER" id="PTHR43667:SF2">
    <property type="entry name" value="FATTY ACID C-METHYL TRANSFERASE"/>
    <property type="match status" value="1"/>
</dbReference>
<dbReference type="PhylomeDB" id="Q8TK85"/>
<dbReference type="InParanoid" id="Q8TK85"/>
<proteinExistence type="predicted"/>
<dbReference type="Gene3D" id="3.40.50.150">
    <property type="entry name" value="Vaccinia Virus protein VP39"/>
    <property type="match status" value="1"/>
</dbReference>
<organism evidence="2 3">
    <name type="scientific">Methanosarcina acetivorans (strain ATCC 35395 / DSM 2834 / JCM 12185 / C2A)</name>
    <dbReference type="NCBI Taxonomy" id="188937"/>
    <lineage>
        <taxon>Archaea</taxon>
        <taxon>Methanobacteriati</taxon>
        <taxon>Methanobacteriota</taxon>
        <taxon>Stenosarchaea group</taxon>
        <taxon>Methanomicrobia</taxon>
        <taxon>Methanosarcinales</taxon>
        <taxon>Methanosarcinaceae</taxon>
        <taxon>Methanosarcina</taxon>
    </lineage>
</organism>
<dbReference type="Pfam" id="PF13649">
    <property type="entry name" value="Methyltransf_25"/>
    <property type="match status" value="1"/>
</dbReference>
<protein>
    <recommendedName>
        <fullName evidence="1">Methyltransferase domain-containing protein</fullName>
    </recommendedName>
</protein>
<dbReference type="SUPFAM" id="SSF53335">
    <property type="entry name" value="S-adenosyl-L-methionine-dependent methyltransferases"/>
    <property type="match status" value="1"/>
</dbReference>
<feature type="domain" description="Methyltransferase" evidence="1">
    <location>
        <begin position="45"/>
        <end position="136"/>
    </location>
</feature>
<dbReference type="AlphaFoldDB" id="Q8TK85"/>